<feature type="signal peptide" evidence="1">
    <location>
        <begin position="1"/>
        <end position="23"/>
    </location>
</feature>
<dbReference type="Pfam" id="PF12276">
    <property type="entry name" value="DUF3617"/>
    <property type="match status" value="1"/>
</dbReference>
<organism evidence="2 3">
    <name type="scientific">Methyloligella solikamskensis</name>
    <dbReference type="NCBI Taxonomy" id="1177756"/>
    <lineage>
        <taxon>Bacteria</taxon>
        <taxon>Pseudomonadati</taxon>
        <taxon>Pseudomonadota</taxon>
        <taxon>Alphaproteobacteria</taxon>
        <taxon>Hyphomicrobiales</taxon>
        <taxon>Hyphomicrobiaceae</taxon>
        <taxon>Methyloligella</taxon>
    </lineage>
</organism>
<dbReference type="Proteomes" id="UP001597102">
    <property type="component" value="Unassembled WGS sequence"/>
</dbReference>
<protein>
    <submittedName>
        <fullName evidence="2">DUF3617 domain-containing protein</fullName>
    </submittedName>
</protein>
<keyword evidence="1" id="KW-0732">Signal</keyword>
<keyword evidence="3" id="KW-1185">Reference proteome</keyword>
<name>A0ABW3JC56_9HYPH</name>
<feature type="chain" id="PRO_5046204123" evidence="1">
    <location>
        <begin position="24"/>
        <end position="170"/>
    </location>
</feature>
<evidence type="ECO:0000256" key="1">
    <source>
        <dbReference type="SAM" id="SignalP"/>
    </source>
</evidence>
<gene>
    <name evidence="2" type="ORF">ACFQ2F_13065</name>
</gene>
<evidence type="ECO:0000313" key="3">
    <source>
        <dbReference type="Proteomes" id="UP001597102"/>
    </source>
</evidence>
<evidence type="ECO:0000313" key="2">
    <source>
        <dbReference type="EMBL" id="MFD0988028.1"/>
    </source>
</evidence>
<reference evidence="3" key="1">
    <citation type="journal article" date="2019" name="Int. J. Syst. Evol. Microbiol.">
        <title>The Global Catalogue of Microorganisms (GCM) 10K type strain sequencing project: providing services to taxonomists for standard genome sequencing and annotation.</title>
        <authorList>
            <consortium name="The Broad Institute Genomics Platform"/>
            <consortium name="The Broad Institute Genome Sequencing Center for Infectious Disease"/>
            <person name="Wu L."/>
            <person name="Ma J."/>
        </authorList>
    </citation>
    <scope>NUCLEOTIDE SEQUENCE [LARGE SCALE GENOMIC DNA]</scope>
    <source>
        <strain evidence="3">CCUG 61697</strain>
    </source>
</reference>
<comment type="caution">
    <text evidence="2">The sequence shown here is derived from an EMBL/GenBank/DDBJ whole genome shotgun (WGS) entry which is preliminary data.</text>
</comment>
<dbReference type="InterPro" id="IPR022061">
    <property type="entry name" value="DUF3617"/>
</dbReference>
<sequence>MRAIWTVSAALCAAALSAQSALADGRPGLWEQKTTMTIGGAGMPKMPSIPADKMAQLKAMGIEIPDFSKPQTTTIKTCLTEEELANQKMPKPEDMGDCTMENRQMSEDRMSADLVCTGEIQGTGHIDYVFDSETHYTGNMQFNGSRAGQPIAMTHKSEGTWLGEDCGDVK</sequence>
<dbReference type="EMBL" id="JBHTJO010000002">
    <property type="protein sequence ID" value="MFD0988028.1"/>
    <property type="molecule type" value="Genomic_DNA"/>
</dbReference>
<dbReference type="RefSeq" id="WP_379090763.1">
    <property type="nucleotide sequence ID" value="NZ_JBHTJO010000002.1"/>
</dbReference>
<proteinExistence type="predicted"/>
<accession>A0ABW3JC56</accession>